<keyword evidence="6" id="KW-0808">Transferase</keyword>
<dbReference type="GO" id="GO:0000155">
    <property type="term" value="F:phosphorelay sensor kinase activity"/>
    <property type="evidence" value="ECO:0007669"/>
    <property type="project" value="InterPro"/>
</dbReference>
<dbReference type="Gene3D" id="3.30.565.10">
    <property type="entry name" value="Histidine kinase-like ATPase, C-terminal domain"/>
    <property type="match status" value="1"/>
</dbReference>
<dbReference type="PROSITE" id="PS50885">
    <property type="entry name" value="HAMP"/>
    <property type="match status" value="1"/>
</dbReference>
<dbReference type="Pfam" id="PF00672">
    <property type="entry name" value="HAMP"/>
    <property type="match status" value="1"/>
</dbReference>
<evidence type="ECO:0000256" key="5">
    <source>
        <dbReference type="ARBA" id="ARBA00022553"/>
    </source>
</evidence>
<dbReference type="SUPFAM" id="SSF47384">
    <property type="entry name" value="Homodimeric domain of signal transducing histidine kinase"/>
    <property type="match status" value="1"/>
</dbReference>
<keyword evidence="9 12" id="KW-1133">Transmembrane helix</keyword>
<evidence type="ECO:0000313" key="15">
    <source>
        <dbReference type="EMBL" id="CAB4559004.1"/>
    </source>
</evidence>
<dbReference type="InterPro" id="IPR036097">
    <property type="entry name" value="HisK_dim/P_sf"/>
</dbReference>
<feature type="domain" description="HAMP" evidence="14">
    <location>
        <begin position="190"/>
        <end position="243"/>
    </location>
</feature>
<dbReference type="InterPro" id="IPR003661">
    <property type="entry name" value="HisK_dim/P_dom"/>
</dbReference>
<dbReference type="InterPro" id="IPR003594">
    <property type="entry name" value="HATPase_dom"/>
</dbReference>
<evidence type="ECO:0000256" key="11">
    <source>
        <dbReference type="ARBA" id="ARBA00023136"/>
    </source>
</evidence>
<organism evidence="15">
    <name type="scientific">freshwater metagenome</name>
    <dbReference type="NCBI Taxonomy" id="449393"/>
    <lineage>
        <taxon>unclassified sequences</taxon>
        <taxon>metagenomes</taxon>
        <taxon>ecological metagenomes</taxon>
    </lineage>
</organism>
<keyword evidence="10" id="KW-0902">Two-component regulatory system</keyword>
<name>A0A6J6D6L9_9ZZZZ</name>
<evidence type="ECO:0000256" key="10">
    <source>
        <dbReference type="ARBA" id="ARBA00023012"/>
    </source>
</evidence>
<feature type="domain" description="Histidine kinase" evidence="13">
    <location>
        <begin position="251"/>
        <end position="461"/>
    </location>
</feature>
<dbReference type="SMART" id="SM00387">
    <property type="entry name" value="HATPase_c"/>
    <property type="match status" value="1"/>
</dbReference>
<evidence type="ECO:0000256" key="6">
    <source>
        <dbReference type="ARBA" id="ARBA00022679"/>
    </source>
</evidence>
<feature type="transmembrane region" description="Helical" evidence="12">
    <location>
        <begin position="170"/>
        <end position="188"/>
    </location>
</feature>
<dbReference type="InterPro" id="IPR050428">
    <property type="entry name" value="TCS_sensor_his_kinase"/>
</dbReference>
<gene>
    <name evidence="15" type="ORF">UFOPK1591_00595</name>
</gene>
<dbReference type="PANTHER" id="PTHR45436">
    <property type="entry name" value="SENSOR HISTIDINE KINASE YKOH"/>
    <property type="match status" value="1"/>
</dbReference>
<keyword evidence="11 12" id="KW-0472">Membrane</keyword>
<evidence type="ECO:0000256" key="9">
    <source>
        <dbReference type="ARBA" id="ARBA00022989"/>
    </source>
</evidence>
<comment type="catalytic activity">
    <reaction evidence="1">
        <text>ATP + protein L-histidine = ADP + protein N-phospho-L-histidine.</text>
        <dbReference type="EC" id="2.7.13.3"/>
    </reaction>
</comment>
<keyword evidence="7 12" id="KW-0812">Transmembrane</keyword>
<dbReference type="PRINTS" id="PR00344">
    <property type="entry name" value="BCTRLSENSOR"/>
</dbReference>
<dbReference type="PROSITE" id="PS50109">
    <property type="entry name" value="HIS_KIN"/>
    <property type="match status" value="1"/>
</dbReference>
<dbReference type="SUPFAM" id="SSF158472">
    <property type="entry name" value="HAMP domain-like"/>
    <property type="match status" value="1"/>
</dbReference>
<dbReference type="SMART" id="SM00304">
    <property type="entry name" value="HAMP"/>
    <property type="match status" value="1"/>
</dbReference>
<sequence length="461" mass="49312">MKWRIMAALMGFTFVVLVAQDIPLYNYMQTVQHEQVQTSLQRDAFVIAGRAQAALWTESAESTAYLDETSRAYRDAGGARVVVVDSTGTSIVTSDDDQTSLGTDYSTRPEVAEALTGTVSVGERFSTTLQEDLLFVAVPVLNGPNVIGAVRLTYPAQVVDEAVDSQLRTLGIVAVSTLLLAGIVGYIISTTLSRRLRLLELATERLAEGDLNSRADEKSGPGEIRALSGSFNKMAERLNILIEQQRRFAADASHQLRTPLTALRLRLERANDLIADDPAGAAQRLTAAEAEVDRLAAIVEGLLLLSRTEASSAQVERFDLAQIAQERVEHWQPLAAEQGVTVRYEGPASARGLAVKTAPEQVIDNFVDNALGVSPTGSRILVRVSGGASVVVSVLDEGPGLSADDCARAFDRFWRATSDSKGSGLGLAIVSRLMFASGGSAKLEPREPRGLVASAAFPSAK</sequence>
<keyword evidence="8" id="KW-0418">Kinase</keyword>
<evidence type="ECO:0000256" key="2">
    <source>
        <dbReference type="ARBA" id="ARBA00004651"/>
    </source>
</evidence>
<evidence type="ECO:0000259" key="13">
    <source>
        <dbReference type="PROSITE" id="PS50109"/>
    </source>
</evidence>
<keyword evidence="5" id="KW-0597">Phosphoprotein</keyword>
<dbReference type="InterPro" id="IPR029151">
    <property type="entry name" value="Sensor-like_sf"/>
</dbReference>
<dbReference type="InterPro" id="IPR004358">
    <property type="entry name" value="Sig_transdc_His_kin-like_C"/>
</dbReference>
<evidence type="ECO:0000256" key="12">
    <source>
        <dbReference type="SAM" id="Phobius"/>
    </source>
</evidence>
<accession>A0A6J6D6L9</accession>
<evidence type="ECO:0000256" key="8">
    <source>
        <dbReference type="ARBA" id="ARBA00022777"/>
    </source>
</evidence>
<proteinExistence type="predicted"/>
<dbReference type="Gene3D" id="6.10.340.10">
    <property type="match status" value="1"/>
</dbReference>
<evidence type="ECO:0000256" key="4">
    <source>
        <dbReference type="ARBA" id="ARBA00022475"/>
    </source>
</evidence>
<keyword evidence="4" id="KW-1003">Cell membrane</keyword>
<evidence type="ECO:0000259" key="14">
    <source>
        <dbReference type="PROSITE" id="PS50885"/>
    </source>
</evidence>
<dbReference type="CDD" id="cd06225">
    <property type="entry name" value="HAMP"/>
    <property type="match status" value="1"/>
</dbReference>
<comment type="subcellular location">
    <subcellularLocation>
        <location evidence="2">Cell membrane</location>
        <topology evidence="2">Multi-pass membrane protein</topology>
    </subcellularLocation>
</comment>
<dbReference type="CDD" id="cd00082">
    <property type="entry name" value="HisKA"/>
    <property type="match status" value="1"/>
</dbReference>
<dbReference type="PANTHER" id="PTHR45436:SF5">
    <property type="entry name" value="SENSOR HISTIDINE KINASE TRCS"/>
    <property type="match status" value="1"/>
</dbReference>
<dbReference type="Pfam" id="PF00512">
    <property type="entry name" value="HisKA"/>
    <property type="match status" value="1"/>
</dbReference>
<dbReference type="EMBL" id="CAEZTD010000033">
    <property type="protein sequence ID" value="CAB4559004.1"/>
    <property type="molecule type" value="Genomic_DNA"/>
</dbReference>
<dbReference type="Pfam" id="PF02518">
    <property type="entry name" value="HATPase_c"/>
    <property type="match status" value="1"/>
</dbReference>
<protein>
    <recommendedName>
        <fullName evidence="3">histidine kinase</fullName>
        <ecNumber evidence="3">2.7.13.3</ecNumber>
    </recommendedName>
</protein>
<dbReference type="SMART" id="SM00388">
    <property type="entry name" value="HisKA"/>
    <property type="match status" value="1"/>
</dbReference>
<dbReference type="AlphaFoldDB" id="A0A6J6D6L9"/>
<dbReference type="Gene3D" id="3.30.450.20">
    <property type="entry name" value="PAS domain"/>
    <property type="match status" value="1"/>
</dbReference>
<evidence type="ECO:0000256" key="7">
    <source>
        <dbReference type="ARBA" id="ARBA00022692"/>
    </source>
</evidence>
<dbReference type="SUPFAM" id="SSF55874">
    <property type="entry name" value="ATPase domain of HSP90 chaperone/DNA topoisomerase II/histidine kinase"/>
    <property type="match status" value="1"/>
</dbReference>
<reference evidence="15" key="1">
    <citation type="submission" date="2020-05" db="EMBL/GenBank/DDBJ databases">
        <authorList>
            <person name="Chiriac C."/>
            <person name="Salcher M."/>
            <person name="Ghai R."/>
            <person name="Kavagutti S V."/>
        </authorList>
    </citation>
    <scope>NUCLEOTIDE SEQUENCE</scope>
</reference>
<dbReference type="SUPFAM" id="SSF103190">
    <property type="entry name" value="Sensory domain-like"/>
    <property type="match status" value="1"/>
</dbReference>
<dbReference type="Gene3D" id="1.10.287.130">
    <property type="match status" value="1"/>
</dbReference>
<dbReference type="InterPro" id="IPR036890">
    <property type="entry name" value="HATPase_C_sf"/>
</dbReference>
<dbReference type="GO" id="GO:0005886">
    <property type="term" value="C:plasma membrane"/>
    <property type="evidence" value="ECO:0007669"/>
    <property type="project" value="UniProtKB-SubCell"/>
</dbReference>
<dbReference type="InterPro" id="IPR005467">
    <property type="entry name" value="His_kinase_dom"/>
</dbReference>
<dbReference type="InterPro" id="IPR003660">
    <property type="entry name" value="HAMP_dom"/>
</dbReference>
<dbReference type="EC" id="2.7.13.3" evidence="3"/>
<evidence type="ECO:0000256" key="3">
    <source>
        <dbReference type="ARBA" id="ARBA00012438"/>
    </source>
</evidence>
<evidence type="ECO:0000256" key="1">
    <source>
        <dbReference type="ARBA" id="ARBA00000085"/>
    </source>
</evidence>